<gene>
    <name evidence="4" type="ORF">AALO_G00031320</name>
</gene>
<dbReference type="EMBL" id="JADWDJ010000002">
    <property type="protein sequence ID" value="KAG5284860.1"/>
    <property type="molecule type" value="Genomic_DNA"/>
</dbReference>
<dbReference type="Gene3D" id="2.40.128.20">
    <property type="match status" value="1"/>
</dbReference>
<dbReference type="PANTHER" id="PTHR11430">
    <property type="entry name" value="LIPOCALIN"/>
    <property type="match status" value="1"/>
</dbReference>
<evidence type="ECO:0000259" key="3">
    <source>
        <dbReference type="Pfam" id="PF00061"/>
    </source>
</evidence>
<dbReference type="InterPro" id="IPR000566">
    <property type="entry name" value="Lipocln_cytosolic_FA-bd_dom"/>
</dbReference>
<dbReference type="SUPFAM" id="SSF50814">
    <property type="entry name" value="Lipocalins"/>
    <property type="match status" value="1"/>
</dbReference>
<evidence type="ECO:0000256" key="1">
    <source>
        <dbReference type="ARBA" id="ARBA00006889"/>
    </source>
</evidence>
<accession>A0AAV6HCM7</accession>
<dbReference type="Proteomes" id="UP000823561">
    <property type="component" value="Chromosome 2"/>
</dbReference>
<proteinExistence type="inferred from homology"/>
<reference evidence="4" key="1">
    <citation type="submission" date="2020-10" db="EMBL/GenBank/DDBJ databases">
        <title>Chromosome-scale genome assembly of the Allis shad, Alosa alosa.</title>
        <authorList>
            <person name="Margot Z."/>
            <person name="Christophe K."/>
            <person name="Cabau C."/>
            <person name="Louis A."/>
            <person name="Berthelot C."/>
            <person name="Parey E."/>
            <person name="Roest Crollius H."/>
            <person name="Montfort J."/>
            <person name="Robinson-Rechavi M."/>
            <person name="Bucao C."/>
            <person name="Bouchez O."/>
            <person name="Gislard M."/>
            <person name="Lluch J."/>
            <person name="Milhes M."/>
            <person name="Lampietro C."/>
            <person name="Lopez Roques C."/>
            <person name="Donnadieu C."/>
            <person name="Braasch I."/>
            <person name="Desvignes T."/>
            <person name="Postlethwait J."/>
            <person name="Bobe J."/>
            <person name="Guiguen Y."/>
        </authorList>
    </citation>
    <scope>NUCLEOTIDE SEQUENCE</scope>
    <source>
        <strain evidence="4">M-15738</strain>
        <tissue evidence="4">Blood</tissue>
    </source>
</reference>
<name>A0AAV6HCM7_9TELE</name>
<dbReference type="GO" id="GO:0036094">
    <property type="term" value="F:small molecule binding"/>
    <property type="evidence" value="ECO:0007669"/>
    <property type="project" value="InterPro"/>
</dbReference>
<keyword evidence="5" id="KW-1185">Reference proteome</keyword>
<feature type="domain" description="Lipocalin/cytosolic fatty-acid binding" evidence="3">
    <location>
        <begin position="40"/>
        <end position="184"/>
    </location>
</feature>
<dbReference type="PANTHER" id="PTHR11430:SF133">
    <property type="entry name" value="LIPOCALIN"/>
    <property type="match status" value="1"/>
</dbReference>
<dbReference type="Pfam" id="PF00061">
    <property type="entry name" value="Lipocalin"/>
    <property type="match status" value="1"/>
</dbReference>
<dbReference type="InterPro" id="IPR002345">
    <property type="entry name" value="Lipocalin"/>
</dbReference>
<feature type="chain" id="PRO_5043831865" description="Lipocalin/cytosolic fatty-acid binding domain-containing protein" evidence="2">
    <location>
        <begin position="27"/>
        <end position="184"/>
    </location>
</feature>
<dbReference type="PRINTS" id="PR00179">
    <property type="entry name" value="LIPOCALIN"/>
</dbReference>
<keyword evidence="2" id="KW-0732">Signal</keyword>
<dbReference type="PRINTS" id="PR01254">
    <property type="entry name" value="PGNDSYNTHASE"/>
</dbReference>
<dbReference type="InterPro" id="IPR012674">
    <property type="entry name" value="Calycin"/>
</dbReference>
<comment type="similarity">
    <text evidence="1">Belongs to the calycin superfamily. Lipocalin family.</text>
</comment>
<sequence>MATVSTTTTLGVLGFILLTFMSISNGEILPQADFNLQGMSGKWYLIGFATNAPWFVARKNIMKMSTVQMTPMANGGLTIDHSSINADGSSFKITHNAKPSNMPGRFTFRSDRAEGDNDMRVVQVNYDEFALIHTIKTKSGAVTILNKLYGRTSDQSADVLQRFRSWSLECGILPENIVIFPKND</sequence>
<dbReference type="AlphaFoldDB" id="A0AAV6HCM7"/>
<organism evidence="4 5">
    <name type="scientific">Alosa alosa</name>
    <name type="common">allis shad</name>
    <dbReference type="NCBI Taxonomy" id="278164"/>
    <lineage>
        <taxon>Eukaryota</taxon>
        <taxon>Metazoa</taxon>
        <taxon>Chordata</taxon>
        <taxon>Craniata</taxon>
        <taxon>Vertebrata</taxon>
        <taxon>Euteleostomi</taxon>
        <taxon>Actinopterygii</taxon>
        <taxon>Neopterygii</taxon>
        <taxon>Teleostei</taxon>
        <taxon>Clupei</taxon>
        <taxon>Clupeiformes</taxon>
        <taxon>Clupeoidei</taxon>
        <taxon>Clupeidae</taxon>
        <taxon>Alosa</taxon>
    </lineage>
</organism>
<protein>
    <recommendedName>
        <fullName evidence="3">Lipocalin/cytosolic fatty-acid binding domain-containing protein</fullName>
    </recommendedName>
</protein>
<evidence type="ECO:0000313" key="5">
    <source>
        <dbReference type="Proteomes" id="UP000823561"/>
    </source>
</evidence>
<feature type="signal peptide" evidence="2">
    <location>
        <begin position="1"/>
        <end position="26"/>
    </location>
</feature>
<comment type="caution">
    <text evidence="4">The sequence shown here is derived from an EMBL/GenBank/DDBJ whole genome shotgun (WGS) entry which is preliminary data.</text>
</comment>
<evidence type="ECO:0000313" key="4">
    <source>
        <dbReference type="EMBL" id="KAG5284860.1"/>
    </source>
</evidence>
<evidence type="ECO:0000256" key="2">
    <source>
        <dbReference type="SAM" id="SignalP"/>
    </source>
</evidence>